<sequence length="371" mass="41059">MPILQACAHRIDKRGDDSPATLTAGEALPTGDAAESLLAALNQSFHAKPKAWGHFVESQTSADTSDEDDAPGAQESDEAPPFTPDAQVAAGSPPQAAPMPPSRFAAELTRYRRGELNFTDFTTQAAQDLLALVDAQLSVGGQLWCVHNRQGETEFLTVALLHQRHGYGFDAQGQVVEVDQLNLGQLMLAARIDLTQWQRGESRQYIAHVQDRGSKKTSAAFREWLGCREGVDASAETRTLLKAFSDYVEHEDLSEEASREKTTTLIDYANAQAKRGEPITLDELSELVDESQPKAFYDYIRNQDYGLAAEIPPDKRTLQQFKRFTGRATGVSISFDSHLLGNSIEYDEERERLIIKQIPGQLKDQIKQRGQ</sequence>
<dbReference type="Pfam" id="PF04245">
    <property type="entry name" value="NA37"/>
    <property type="match status" value="1"/>
</dbReference>
<dbReference type="PANTHER" id="PTHR38772">
    <property type="match status" value="1"/>
</dbReference>
<evidence type="ECO:0000313" key="5">
    <source>
        <dbReference type="EMBL" id="XCJ78708.1"/>
    </source>
</evidence>
<gene>
    <name evidence="5" type="ORF">ABV408_14865</name>
</gene>
<evidence type="ECO:0000256" key="2">
    <source>
        <dbReference type="ARBA" id="ARBA00009035"/>
    </source>
</evidence>
<keyword evidence="3" id="KW-0963">Cytoplasm</keyword>
<feature type="compositionally biased region" description="Acidic residues" evidence="4">
    <location>
        <begin position="64"/>
        <end position="78"/>
    </location>
</feature>
<comment type="similarity">
    <text evidence="2">Belongs to the YejK family.</text>
</comment>
<dbReference type="AlphaFoldDB" id="A0AB74UCJ4"/>
<dbReference type="InterPro" id="IPR007358">
    <property type="entry name" value="Nucleoid_associated_NdpA"/>
</dbReference>
<dbReference type="PANTHER" id="PTHR38772:SF1">
    <property type="entry name" value="NUCLEOID-ASSOCIATED PROTEIN YEJK"/>
    <property type="match status" value="1"/>
</dbReference>
<accession>A0AB74UCJ4</accession>
<proteinExistence type="inferred from homology"/>
<dbReference type="GO" id="GO:0003690">
    <property type="term" value="F:double-stranded DNA binding"/>
    <property type="evidence" value="ECO:0007669"/>
    <property type="project" value="TreeGrafter"/>
</dbReference>
<protein>
    <submittedName>
        <fullName evidence="5">Nucleoid-associated protein</fullName>
    </submittedName>
</protein>
<organism evidence="5">
    <name type="scientific">Salinicola endophyticus</name>
    <dbReference type="NCBI Taxonomy" id="1949083"/>
    <lineage>
        <taxon>Bacteria</taxon>
        <taxon>Pseudomonadati</taxon>
        <taxon>Pseudomonadota</taxon>
        <taxon>Gammaproteobacteria</taxon>
        <taxon>Oceanospirillales</taxon>
        <taxon>Halomonadaceae</taxon>
        <taxon>Salinicola</taxon>
    </lineage>
</organism>
<dbReference type="GO" id="GO:0003727">
    <property type="term" value="F:single-stranded RNA binding"/>
    <property type="evidence" value="ECO:0007669"/>
    <property type="project" value="TreeGrafter"/>
</dbReference>
<name>A0AB74UCJ4_9GAMM</name>
<dbReference type="GO" id="GO:0043590">
    <property type="term" value="C:bacterial nucleoid"/>
    <property type="evidence" value="ECO:0007669"/>
    <property type="project" value="TreeGrafter"/>
</dbReference>
<reference evidence="5" key="1">
    <citation type="submission" date="2024-06" db="EMBL/GenBank/DDBJ databases">
        <title>Complete genome of Salinicola endophyticus HNIBRBA4755.</title>
        <authorList>
            <person name="Shin S.Y."/>
            <person name="Kang H."/>
            <person name="Song J."/>
        </authorList>
    </citation>
    <scope>NUCLEOTIDE SEQUENCE</scope>
    <source>
        <strain evidence="5">HNIBRBA4755</strain>
    </source>
</reference>
<evidence type="ECO:0000256" key="1">
    <source>
        <dbReference type="ARBA" id="ARBA00004453"/>
    </source>
</evidence>
<feature type="region of interest" description="Disordered" evidence="4">
    <location>
        <begin position="57"/>
        <end position="101"/>
    </location>
</feature>
<evidence type="ECO:0000256" key="4">
    <source>
        <dbReference type="SAM" id="MobiDB-lite"/>
    </source>
</evidence>
<dbReference type="RefSeq" id="WP_353979679.1">
    <property type="nucleotide sequence ID" value="NZ_CP159578.1"/>
</dbReference>
<comment type="subcellular location">
    <subcellularLocation>
        <location evidence="1">Cytoplasm</location>
        <location evidence="1">Nucleoid</location>
    </subcellularLocation>
</comment>
<dbReference type="EMBL" id="CP159578">
    <property type="protein sequence ID" value="XCJ78708.1"/>
    <property type="molecule type" value="Genomic_DNA"/>
</dbReference>
<evidence type="ECO:0000256" key="3">
    <source>
        <dbReference type="ARBA" id="ARBA00022490"/>
    </source>
</evidence>